<evidence type="ECO:0000256" key="2">
    <source>
        <dbReference type="ARBA" id="ARBA00022692"/>
    </source>
</evidence>
<evidence type="ECO:0000256" key="5">
    <source>
        <dbReference type="ARBA" id="ARBA00023136"/>
    </source>
</evidence>
<keyword evidence="13" id="KW-1185">Reference proteome</keyword>
<organism evidence="12 13">
    <name type="scientific">Candidula unifasciata</name>
    <dbReference type="NCBI Taxonomy" id="100452"/>
    <lineage>
        <taxon>Eukaryota</taxon>
        <taxon>Metazoa</taxon>
        <taxon>Spiralia</taxon>
        <taxon>Lophotrochozoa</taxon>
        <taxon>Mollusca</taxon>
        <taxon>Gastropoda</taxon>
        <taxon>Heterobranchia</taxon>
        <taxon>Euthyneura</taxon>
        <taxon>Panpulmonata</taxon>
        <taxon>Eupulmonata</taxon>
        <taxon>Stylommatophora</taxon>
        <taxon>Helicina</taxon>
        <taxon>Helicoidea</taxon>
        <taxon>Geomitridae</taxon>
        <taxon>Candidula</taxon>
    </lineage>
</organism>
<gene>
    <name evidence="12" type="ORF">CUNI_LOCUS20266</name>
</gene>
<sequence length="258" mass="29005">MKMKPTQEELNCLIHNTTYSRLLCLNDVKARLYLPVTIFLAVLIVIGTIGNTMVCLVYVRRRTRASSHYFILALAALDLMTCVVGLPTEIADLLLPYTFESPWACKILRFIHSTTIIASSTILIQVAFDRYYRICQLGRQFTANKAKFLCVGAVILGFICSWPTFILFGRKTVTRRLGGNILKGTDCTTDDSMRRTIYPTIYYVFLFSLFGITVVFFGVLYSKIGLTILRRKKFTSGSVNSPPATPKGLKRAGSKKAH</sequence>
<comment type="similarity">
    <text evidence="8">Belongs to the G-protein coupled receptor 1 family.</text>
</comment>
<dbReference type="PRINTS" id="PR00237">
    <property type="entry name" value="GPCRRHODOPSN"/>
</dbReference>
<feature type="transmembrane region" description="Helical" evidence="10">
    <location>
        <begin position="201"/>
        <end position="222"/>
    </location>
</feature>
<accession>A0A8S4A2Q9</accession>
<dbReference type="InterPro" id="IPR017452">
    <property type="entry name" value="GPCR_Rhodpsn_7TM"/>
</dbReference>
<feature type="transmembrane region" description="Helical" evidence="10">
    <location>
        <begin position="148"/>
        <end position="168"/>
    </location>
</feature>
<evidence type="ECO:0000313" key="12">
    <source>
        <dbReference type="EMBL" id="CAG5134708.1"/>
    </source>
</evidence>
<keyword evidence="7 8" id="KW-0807">Transducer</keyword>
<feature type="compositionally biased region" description="Basic residues" evidence="9">
    <location>
        <begin position="248"/>
        <end position="258"/>
    </location>
</feature>
<evidence type="ECO:0000256" key="8">
    <source>
        <dbReference type="RuleBase" id="RU000688"/>
    </source>
</evidence>
<dbReference type="AlphaFoldDB" id="A0A8S4A2Q9"/>
<comment type="caution">
    <text evidence="12">The sequence shown here is derived from an EMBL/GenBank/DDBJ whole genome shotgun (WGS) entry which is preliminary data.</text>
</comment>
<dbReference type="InterPro" id="IPR000276">
    <property type="entry name" value="GPCR_Rhodpsn"/>
</dbReference>
<dbReference type="OrthoDB" id="5969463at2759"/>
<feature type="transmembrane region" description="Helical" evidence="10">
    <location>
        <begin position="69"/>
        <end position="87"/>
    </location>
</feature>
<dbReference type="GO" id="GO:0004930">
    <property type="term" value="F:G protein-coupled receptor activity"/>
    <property type="evidence" value="ECO:0007669"/>
    <property type="project" value="UniProtKB-KW"/>
</dbReference>
<protein>
    <recommendedName>
        <fullName evidence="11">G-protein coupled receptors family 1 profile domain-containing protein</fullName>
    </recommendedName>
</protein>
<dbReference type="PROSITE" id="PS50262">
    <property type="entry name" value="G_PROTEIN_RECEP_F1_2"/>
    <property type="match status" value="1"/>
</dbReference>
<feature type="non-terminal residue" evidence="12">
    <location>
        <position position="1"/>
    </location>
</feature>
<feature type="domain" description="G-protein coupled receptors family 1 profile" evidence="11">
    <location>
        <begin position="50"/>
        <end position="258"/>
    </location>
</feature>
<feature type="transmembrane region" description="Helical" evidence="10">
    <location>
        <begin position="32"/>
        <end position="57"/>
    </location>
</feature>
<keyword evidence="5 10" id="KW-0472">Membrane</keyword>
<evidence type="ECO:0000256" key="9">
    <source>
        <dbReference type="SAM" id="MobiDB-lite"/>
    </source>
</evidence>
<proteinExistence type="inferred from homology"/>
<feature type="region of interest" description="Disordered" evidence="9">
    <location>
        <begin position="236"/>
        <end position="258"/>
    </location>
</feature>
<dbReference type="EMBL" id="CAJHNH020007523">
    <property type="protein sequence ID" value="CAG5134708.1"/>
    <property type="molecule type" value="Genomic_DNA"/>
</dbReference>
<reference evidence="12" key="1">
    <citation type="submission" date="2021-04" db="EMBL/GenBank/DDBJ databases">
        <authorList>
            <consortium name="Molecular Ecology Group"/>
        </authorList>
    </citation>
    <scope>NUCLEOTIDE SEQUENCE</scope>
</reference>
<evidence type="ECO:0000259" key="11">
    <source>
        <dbReference type="PROSITE" id="PS50262"/>
    </source>
</evidence>
<name>A0A8S4A2Q9_9EUPU</name>
<dbReference type="Pfam" id="PF00001">
    <property type="entry name" value="7tm_1"/>
    <property type="match status" value="1"/>
</dbReference>
<evidence type="ECO:0000256" key="10">
    <source>
        <dbReference type="SAM" id="Phobius"/>
    </source>
</evidence>
<dbReference type="Proteomes" id="UP000678393">
    <property type="component" value="Unassembled WGS sequence"/>
</dbReference>
<keyword evidence="3 10" id="KW-1133">Transmembrane helix</keyword>
<keyword evidence="2 8" id="KW-0812">Transmembrane</keyword>
<evidence type="ECO:0000256" key="6">
    <source>
        <dbReference type="ARBA" id="ARBA00023170"/>
    </source>
</evidence>
<evidence type="ECO:0000256" key="4">
    <source>
        <dbReference type="ARBA" id="ARBA00023040"/>
    </source>
</evidence>
<dbReference type="PANTHER" id="PTHR24243:SF224">
    <property type="entry name" value="G-PROTEIN COUPLED RECEPTOR 19-RELATED"/>
    <property type="match status" value="1"/>
</dbReference>
<dbReference type="SUPFAM" id="SSF81321">
    <property type="entry name" value="Family A G protein-coupled receptor-like"/>
    <property type="match status" value="1"/>
</dbReference>
<keyword evidence="4 8" id="KW-0297">G-protein coupled receptor</keyword>
<evidence type="ECO:0000313" key="13">
    <source>
        <dbReference type="Proteomes" id="UP000678393"/>
    </source>
</evidence>
<dbReference type="GO" id="GO:0005886">
    <property type="term" value="C:plasma membrane"/>
    <property type="evidence" value="ECO:0007669"/>
    <property type="project" value="TreeGrafter"/>
</dbReference>
<dbReference type="PROSITE" id="PS00237">
    <property type="entry name" value="G_PROTEIN_RECEP_F1_1"/>
    <property type="match status" value="1"/>
</dbReference>
<dbReference type="Gene3D" id="1.20.1070.10">
    <property type="entry name" value="Rhodopsin 7-helix transmembrane proteins"/>
    <property type="match status" value="1"/>
</dbReference>
<evidence type="ECO:0000256" key="1">
    <source>
        <dbReference type="ARBA" id="ARBA00004141"/>
    </source>
</evidence>
<comment type="subcellular location">
    <subcellularLocation>
        <location evidence="1">Membrane</location>
        <topology evidence="1">Multi-pass membrane protein</topology>
    </subcellularLocation>
</comment>
<keyword evidence="6 8" id="KW-0675">Receptor</keyword>
<dbReference type="CDD" id="cd00637">
    <property type="entry name" value="7tm_classA_rhodopsin-like"/>
    <property type="match status" value="1"/>
</dbReference>
<evidence type="ECO:0000256" key="7">
    <source>
        <dbReference type="ARBA" id="ARBA00023224"/>
    </source>
</evidence>
<dbReference type="PANTHER" id="PTHR24243">
    <property type="entry name" value="G-PROTEIN COUPLED RECEPTOR"/>
    <property type="match status" value="1"/>
</dbReference>
<feature type="transmembrane region" description="Helical" evidence="10">
    <location>
        <begin position="107"/>
        <end position="128"/>
    </location>
</feature>
<evidence type="ECO:0000256" key="3">
    <source>
        <dbReference type="ARBA" id="ARBA00022989"/>
    </source>
</evidence>